<keyword evidence="6 9" id="KW-1133">Transmembrane helix</keyword>
<evidence type="ECO:0000256" key="7">
    <source>
        <dbReference type="ARBA" id="ARBA00023136"/>
    </source>
</evidence>
<evidence type="ECO:0000256" key="9">
    <source>
        <dbReference type="HAMAP-Rule" id="MF_00911"/>
    </source>
</evidence>
<dbReference type="Pfam" id="PF03799">
    <property type="entry name" value="FtsQ_DivIB_C"/>
    <property type="match status" value="1"/>
</dbReference>
<dbReference type="OrthoDB" id="9790370at2"/>
<keyword evidence="2 9" id="KW-1003">Cell membrane</keyword>
<comment type="similarity">
    <text evidence="9">Belongs to the FtsQ/DivIB family. FtsQ subfamily.</text>
</comment>
<keyword evidence="5 9" id="KW-0812">Transmembrane</keyword>
<evidence type="ECO:0000313" key="11">
    <source>
        <dbReference type="EMBL" id="ALJ29347.1"/>
    </source>
</evidence>
<dbReference type="GO" id="GO:0043093">
    <property type="term" value="P:FtsZ-dependent cytokinesis"/>
    <property type="evidence" value="ECO:0007669"/>
    <property type="project" value="UniProtKB-UniRule"/>
</dbReference>
<evidence type="ECO:0000256" key="2">
    <source>
        <dbReference type="ARBA" id="ARBA00022475"/>
    </source>
</evidence>
<dbReference type="Gene3D" id="3.40.50.11690">
    <property type="entry name" value="Cell division protein FtsQ/DivIB"/>
    <property type="match status" value="1"/>
</dbReference>
<evidence type="ECO:0000256" key="8">
    <source>
        <dbReference type="ARBA" id="ARBA00023306"/>
    </source>
</evidence>
<dbReference type="PATRIC" id="fig|128780.6.peg.3033"/>
<organism evidence="11 12">
    <name type="scientific">Stenotrophomonas acidaminiphila</name>
    <dbReference type="NCBI Taxonomy" id="128780"/>
    <lineage>
        <taxon>Bacteria</taxon>
        <taxon>Pseudomonadati</taxon>
        <taxon>Pseudomonadota</taxon>
        <taxon>Gammaproteobacteria</taxon>
        <taxon>Lysobacterales</taxon>
        <taxon>Lysobacteraceae</taxon>
        <taxon>Stenotrophomonas</taxon>
    </lineage>
</organism>
<comment type="function">
    <text evidence="9">Essential cell division protein. May link together the upstream cell division proteins, which are predominantly cytoplasmic, with the downstream cell division proteins, which are predominantly periplasmic. May control correct divisome assembly.</text>
</comment>
<proteinExistence type="inferred from homology"/>
<evidence type="ECO:0000256" key="6">
    <source>
        <dbReference type="ARBA" id="ARBA00022989"/>
    </source>
</evidence>
<dbReference type="GO" id="GO:0032153">
    <property type="term" value="C:cell division site"/>
    <property type="evidence" value="ECO:0007669"/>
    <property type="project" value="UniProtKB-UniRule"/>
</dbReference>
<dbReference type="Pfam" id="PF08478">
    <property type="entry name" value="POTRA_1"/>
    <property type="match status" value="1"/>
</dbReference>
<dbReference type="PANTHER" id="PTHR35851">
    <property type="entry name" value="CELL DIVISION PROTEIN FTSQ"/>
    <property type="match status" value="1"/>
</dbReference>
<protein>
    <recommendedName>
        <fullName evidence="9">Cell division protein FtsQ</fullName>
    </recommendedName>
</protein>
<keyword evidence="12" id="KW-1185">Reference proteome</keyword>
<keyword evidence="3 9" id="KW-0997">Cell inner membrane</keyword>
<dbReference type="Gene3D" id="3.10.20.310">
    <property type="entry name" value="membrane protein fhac"/>
    <property type="match status" value="1"/>
</dbReference>
<dbReference type="AlphaFoldDB" id="A0A0S1B2W3"/>
<dbReference type="PANTHER" id="PTHR35851:SF1">
    <property type="entry name" value="CELL DIVISION PROTEIN FTSQ"/>
    <property type="match status" value="1"/>
</dbReference>
<name>A0A0S1B2W3_9GAMM</name>
<gene>
    <name evidence="9 11" type="primary">ftsQ</name>
    <name evidence="11" type="ORF">AOT14_29960</name>
</gene>
<dbReference type="GO" id="GO:0090529">
    <property type="term" value="P:cell septum assembly"/>
    <property type="evidence" value="ECO:0007669"/>
    <property type="project" value="InterPro"/>
</dbReference>
<dbReference type="InterPro" id="IPR026579">
    <property type="entry name" value="FtsQ"/>
</dbReference>
<comment type="subunit">
    <text evidence="9">Part of a complex composed of FtsB, FtsL and FtsQ.</text>
</comment>
<dbReference type="EMBL" id="CP012900">
    <property type="protein sequence ID" value="ALJ29347.1"/>
    <property type="molecule type" value="Genomic_DNA"/>
</dbReference>
<dbReference type="InterPro" id="IPR005548">
    <property type="entry name" value="Cell_div_FtsQ/DivIB_C"/>
</dbReference>
<accession>A0A0S1B2W3</accession>
<dbReference type="GO" id="GO:0005886">
    <property type="term" value="C:plasma membrane"/>
    <property type="evidence" value="ECO:0007669"/>
    <property type="project" value="UniProtKB-SubCell"/>
</dbReference>
<dbReference type="InterPro" id="IPR045335">
    <property type="entry name" value="FtsQ_C_sf"/>
</dbReference>
<sequence length="242" mass="27126">MSALLRMLAWLLAIALVALPVVAVLNGWVGAERWPLTRLRVHGEFKRVPGEDLRRALLPYARAGYFAVKLQDAQHAVERLPWVESAQVRKQWPDVLEVSVVEHKPFARWGKDRLLSEQGRLFATPHGLENAPLPELDGPDSKTAEVVELYNDSRALFAPVGMDVRRVAMDARGSWSLALDNGTEVIVGRDDARSRLGRFVRVLPQLTRTQVPIVRADLRYTNGFTLSWGTPPPAAKQTQDRT</sequence>
<dbReference type="InterPro" id="IPR034746">
    <property type="entry name" value="POTRA"/>
</dbReference>
<keyword evidence="8 9" id="KW-0131">Cell cycle</keyword>
<dbReference type="PROSITE" id="PS51779">
    <property type="entry name" value="POTRA"/>
    <property type="match status" value="1"/>
</dbReference>
<evidence type="ECO:0000256" key="1">
    <source>
        <dbReference type="ARBA" id="ARBA00004370"/>
    </source>
</evidence>
<dbReference type="InterPro" id="IPR013685">
    <property type="entry name" value="POTRA_FtsQ_type"/>
</dbReference>
<evidence type="ECO:0000313" key="12">
    <source>
        <dbReference type="Proteomes" id="UP000061010"/>
    </source>
</evidence>
<reference evidence="11 12" key="1">
    <citation type="journal article" date="2015" name="Genome Announc.">
        <title>Complete Genome Sequencing of Stenotrophomonas acidaminiphila ZAC14D2_NAIMI4_2, a Multidrug-Resistant Strain Isolated from Sediments of a Polluted River in Mexico, Uncovers New Antibiotic Resistance Genes and a Novel Class-II Lasso Peptide Biosynthesis Gene Cluster.</title>
        <authorList>
            <person name="Vinuesa P."/>
            <person name="Ochoa-Sanchez L.E."/>
        </authorList>
    </citation>
    <scope>NUCLEOTIDE SEQUENCE [LARGE SCALE GENOMIC DNA]</scope>
    <source>
        <strain evidence="11 12">ZAC14D2_NAIMI4_2</strain>
    </source>
</reference>
<dbReference type="HAMAP" id="MF_00911">
    <property type="entry name" value="FtsQ_subfam"/>
    <property type="match status" value="1"/>
</dbReference>
<evidence type="ECO:0000259" key="10">
    <source>
        <dbReference type="PROSITE" id="PS51779"/>
    </source>
</evidence>
<comment type="subcellular location">
    <subcellularLocation>
        <location evidence="9">Cell inner membrane</location>
        <topology evidence="9">Single-pass type II membrane protein</topology>
    </subcellularLocation>
    <subcellularLocation>
        <location evidence="1">Membrane</location>
    </subcellularLocation>
    <text evidence="9">Localizes to the division septum.</text>
</comment>
<evidence type="ECO:0000256" key="4">
    <source>
        <dbReference type="ARBA" id="ARBA00022618"/>
    </source>
</evidence>
<dbReference type="RefSeq" id="WP_054667597.1">
    <property type="nucleotide sequence ID" value="NZ_CP178915.1"/>
</dbReference>
<feature type="domain" description="POTRA" evidence="10">
    <location>
        <begin position="34"/>
        <end position="103"/>
    </location>
</feature>
<dbReference type="KEGG" id="sacz:AOT14_29960"/>
<dbReference type="Proteomes" id="UP000061010">
    <property type="component" value="Chromosome"/>
</dbReference>
<keyword evidence="7 9" id="KW-0472">Membrane</keyword>
<evidence type="ECO:0000256" key="3">
    <source>
        <dbReference type="ARBA" id="ARBA00022519"/>
    </source>
</evidence>
<evidence type="ECO:0000256" key="5">
    <source>
        <dbReference type="ARBA" id="ARBA00022692"/>
    </source>
</evidence>
<keyword evidence="4 9" id="KW-0132">Cell division</keyword>